<dbReference type="AlphaFoldDB" id="A0A0C2J4W1"/>
<dbReference type="EMBL" id="JWZT01004446">
    <property type="protein sequence ID" value="KII64098.1"/>
    <property type="molecule type" value="Genomic_DNA"/>
</dbReference>
<evidence type="ECO:0000313" key="2">
    <source>
        <dbReference type="Proteomes" id="UP000031668"/>
    </source>
</evidence>
<keyword evidence="2" id="KW-1185">Reference proteome</keyword>
<sequence length="800" mass="91287">MSQQTDNQDPKEPEDQQPRVIPLSTFQSLITPSNNLEIPFAKTYRIPGSDVRWFSRSLPHSYDLALTFSKTISKNLDSDVKVLDKEFEKCTLDTTLGKPSLGELEHRVHNERVDFTGIIYGDMNGVIRTLRVIGQILIRDRTSFINVLPCGDWGRLQAIISPAFISALAYITDEATLKAQRNISSQFLGTLTDTRNVGAVCANARHYVHRGVNCVRFSFRLAVLYVYARFCCLRGTEKCMLYSNDDVDFVDASDWLTWSTEVLNFAGCRNYVPWTIPGHHVTHRDFIFYEILSFACRDKVSIGIEGQRAVPIVWPQIHKPTLIGTFPPTQTFNSIAHYSPEQILEVSLNWNSRYGCIDQFKEMVKLVSILYWGTEHFNLTCIGNTNSMLLPEADMNAFILAPIIQSIEGTQTLSLSDYKEEPLLMAYKSAQLALILNFVRQYQQYINVDAALEMNIFTYDHEKHGHMRVLQRICLNTSVPIWDAAQKCWTTFGLKGEIGTVISSIALMDGVRDYEKFVQSIAGHRVSSFDIAPYFTSLPEDLAVARWVGTIPMDGLLDLETNYRLGEFTQQGPMKVMRCVGELAGIRGILIFCARSELYVTSRYVKFVHCDERGLPRDFGQCAVILRDGSQVAWGFKIKSLNALLAASEHRHDRYNLNWYYTSDMAINDLEVEKMHETRDDPEYPAIIFNCPDLSHEESVKKLKTQAREIFNRMCGGADQVLKEDTDSDSSHHPFLNWIKKQCPPYEPKTYPTKERILLIDEDNLTHATEYSLDGLVFYNEQLKDNVMGLNPTLKHKVHI</sequence>
<protein>
    <submittedName>
        <fullName evidence="1">Uncharacterized protein</fullName>
    </submittedName>
</protein>
<gene>
    <name evidence="1" type="ORF">RF11_12294</name>
</gene>
<dbReference type="Proteomes" id="UP000031668">
    <property type="component" value="Unassembled WGS sequence"/>
</dbReference>
<organism evidence="1 2">
    <name type="scientific">Thelohanellus kitauei</name>
    <name type="common">Myxosporean</name>
    <dbReference type="NCBI Taxonomy" id="669202"/>
    <lineage>
        <taxon>Eukaryota</taxon>
        <taxon>Metazoa</taxon>
        <taxon>Cnidaria</taxon>
        <taxon>Myxozoa</taxon>
        <taxon>Myxosporea</taxon>
        <taxon>Bivalvulida</taxon>
        <taxon>Platysporina</taxon>
        <taxon>Myxobolidae</taxon>
        <taxon>Thelohanellus</taxon>
    </lineage>
</organism>
<evidence type="ECO:0000313" key="1">
    <source>
        <dbReference type="EMBL" id="KII64098.1"/>
    </source>
</evidence>
<reference evidence="1 2" key="1">
    <citation type="journal article" date="2014" name="Genome Biol. Evol.">
        <title>The genome of the myxosporean Thelohanellus kitauei shows adaptations to nutrient acquisition within its fish host.</title>
        <authorList>
            <person name="Yang Y."/>
            <person name="Xiong J."/>
            <person name="Zhou Z."/>
            <person name="Huo F."/>
            <person name="Miao W."/>
            <person name="Ran C."/>
            <person name="Liu Y."/>
            <person name="Zhang J."/>
            <person name="Feng J."/>
            <person name="Wang M."/>
            <person name="Wang M."/>
            <person name="Wang L."/>
            <person name="Yao B."/>
        </authorList>
    </citation>
    <scope>NUCLEOTIDE SEQUENCE [LARGE SCALE GENOMIC DNA]</scope>
    <source>
        <strain evidence="1">Wuqing</strain>
    </source>
</reference>
<accession>A0A0C2J4W1</accession>
<comment type="caution">
    <text evidence="1">The sequence shown here is derived from an EMBL/GenBank/DDBJ whole genome shotgun (WGS) entry which is preliminary data.</text>
</comment>
<proteinExistence type="predicted"/>
<name>A0A0C2J4W1_THEKT</name>